<dbReference type="AlphaFoldDB" id="A0A382JKV3"/>
<dbReference type="EMBL" id="UINC01074536">
    <property type="protein sequence ID" value="SVC11823.1"/>
    <property type="molecule type" value="Genomic_DNA"/>
</dbReference>
<evidence type="ECO:0000313" key="2">
    <source>
        <dbReference type="EMBL" id="SVC11823.1"/>
    </source>
</evidence>
<proteinExistence type="predicted"/>
<feature type="region of interest" description="Disordered" evidence="1">
    <location>
        <begin position="1"/>
        <end position="23"/>
    </location>
</feature>
<protein>
    <submittedName>
        <fullName evidence="2">Uncharacterized protein</fullName>
    </submittedName>
</protein>
<feature type="compositionally biased region" description="Basic and acidic residues" evidence="1">
    <location>
        <begin position="8"/>
        <end position="17"/>
    </location>
</feature>
<evidence type="ECO:0000256" key="1">
    <source>
        <dbReference type="SAM" id="MobiDB-lite"/>
    </source>
</evidence>
<name>A0A382JKV3_9ZZZZ</name>
<organism evidence="2">
    <name type="scientific">marine metagenome</name>
    <dbReference type="NCBI Taxonomy" id="408172"/>
    <lineage>
        <taxon>unclassified sequences</taxon>
        <taxon>metagenomes</taxon>
        <taxon>ecological metagenomes</taxon>
    </lineage>
</organism>
<reference evidence="2" key="1">
    <citation type="submission" date="2018-05" db="EMBL/GenBank/DDBJ databases">
        <authorList>
            <person name="Lanie J.A."/>
            <person name="Ng W.-L."/>
            <person name="Kazmierczak K.M."/>
            <person name="Andrzejewski T.M."/>
            <person name="Davidsen T.M."/>
            <person name="Wayne K.J."/>
            <person name="Tettelin H."/>
            <person name="Glass J.I."/>
            <person name="Rusch D."/>
            <person name="Podicherti R."/>
            <person name="Tsui H.-C.T."/>
            <person name="Winkler M.E."/>
        </authorList>
    </citation>
    <scope>NUCLEOTIDE SEQUENCE</scope>
</reference>
<gene>
    <name evidence="2" type="ORF">METZ01_LOCUS264677</name>
</gene>
<accession>A0A382JKV3</accession>
<sequence length="23" mass="2747">MESPDTTEQVHEPHHNYDMTYGK</sequence>